<dbReference type="PANTHER" id="PTHR47186">
    <property type="entry name" value="LEUCINE-RICH REPEAT-CONTAINING PROTEIN 57"/>
    <property type="match status" value="1"/>
</dbReference>
<comment type="caution">
    <text evidence="1">The sequence shown here is derived from an EMBL/GenBank/DDBJ whole genome shotgun (WGS) entry which is preliminary data.</text>
</comment>
<dbReference type="Gene3D" id="3.80.10.10">
    <property type="entry name" value="Ribonuclease Inhibitor"/>
    <property type="match status" value="1"/>
</dbReference>
<protein>
    <recommendedName>
        <fullName evidence="3">Leucine-rich repeat domain, L domain-containing protein</fullName>
    </recommendedName>
</protein>
<evidence type="ECO:0000313" key="1">
    <source>
        <dbReference type="EMBL" id="KAL3498588.1"/>
    </source>
</evidence>
<dbReference type="AlphaFoldDB" id="A0ABD2XYN1"/>
<dbReference type="Proteomes" id="UP001630127">
    <property type="component" value="Unassembled WGS sequence"/>
</dbReference>
<dbReference type="SUPFAM" id="SSF52058">
    <property type="entry name" value="L domain-like"/>
    <property type="match status" value="1"/>
</dbReference>
<reference evidence="1 2" key="1">
    <citation type="submission" date="2024-11" db="EMBL/GenBank/DDBJ databases">
        <title>A near-complete genome assembly of Cinchona calisaya.</title>
        <authorList>
            <person name="Lian D.C."/>
            <person name="Zhao X.W."/>
            <person name="Wei L."/>
        </authorList>
    </citation>
    <scope>NUCLEOTIDE SEQUENCE [LARGE SCALE GENOMIC DNA]</scope>
    <source>
        <tissue evidence="1">Nenye</tissue>
    </source>
</reference>
<evidence type="ECO:0008006" key="3">
    <source>
        <dbReference type="Google" id="ProtNLM"/>
    </source>
</evidence>
<name>A0ABD2XYN1_9GENT</name>
<dbReference type="InterPro" id="IPR032675">
    <property type="entry name" value="LRR_dom_sf"/>
</dbReference>
<organism evidence="1 2">
    <name type="scientific">Cinchona calisaya</name>
    <dbReference type="NCBI Taxonomy" id="153742"/>
    <lineage>
        <taxon>Eukaryota</taxon>
        <taxon>Viridiplantae</taxon>
        <taxon>Streptophyta</taxon>
        <taxon>Embryophyta</taxon>
        <taxon>Tracheophyta</taxon>
        <taxon>Spermatophyta</taxon>
        <taxon>Magnoliopsida</taxon>
        <taxon>eudicotyledons</taxon>
        <taxon>Gunneridae</taxon>
        <taxon>Pentapetalae</taxon>
        <taxon>asterids</taxon>
        <taxon>lamiids</taxon>
        <taxon>Gentianales</taxon>
        <taxon>Rubiaceae</taxon>
        <taxon>Cinchonoideae</taxon>
        <taxon>Cinchoneae</taxon>
        <taxon>Cinchona</taxon>
    </lineage>
</organism>
<gene>
    <name evidence="1" type="ORF">ACH5RR_041320</name>
</gene>
<dbReference type="EMBL" id="JBJUIK010000017">
    <property type="protein sequence ID" value="KAL3498588.1"/>
    <property type="molecule type" value="Genomic_DNA"/>
</dbReference>
<proteinExistence type="predicted"/>
<dbReference type="PANTHER" id="PTHR47186:SF20">
    <property type="entry name" value="DISEASE RESISTANCE PROTEIN RPS5-LIKE"/>
    <property type="match status" value="1"/>
</dbReference>
<keyword evidence="2" id="KW-1185">Reference proteome</keyword>
<accession>A0ABD2XYN1</accession>
<sequence>MYDNIELILEGISPKCFILSILILGNNLLSLIIDSFFAHLGGLQVLDLSHKSNLRELPFSISNLKKLKSLLLQFCYKLTFVPPLGNLKALRKLDLFGTSIEDVPKGIESLVGLRRFNINCTTLRIIPDGKLSELRLLYRLVIPKTVVNHRVYDILLVPDLMEANKYVTSSDLKTFCCMEHLEMYDCYDMGSCLSKTFLQLKFIHNKGFMNCKIVNYKGIRWILKLTSSSTTADGGQVGGRGVCSR</sequence>
<evidence type="ECO:0000313" key="2">
    <source>
        <dbReference type="Proteomes" id="UP001630127"/>
    </source>
</evidence>